<name>A0A6N3FBJ4_FLAPL</name>
<dbReference type="EMBL" id="CACRUB010000046">
    <property type="protein sequence ID" value="VYU49438.1"/>
    <property type="molecule type" value="Genomic_DNA"/>
</dbReference>
<protein>
    <submittedName>
        <fullName evidence="1">Uncharacterized protein</fullName>
    </submittedName>
</protein>
<dbReference type="RefSeq" id="WP_156621934.1">
    <property type="nucleotide sequence ID" value="NZ_CACRUB010000046.1"/>
</dbReference>
<proteinExistence type="predicted"/>
<reference evidence="1" key="1">
    <citation type="submission" date="2019-11" db="EMBL/GenBank/DDBJ databases">
        <authorList>
            <person name="Feng L."/>
        </authorList>
    </citation>
    <scope>NUCLEOTIDE SEQUENCE</scope>
    <source>
        <strain evidence="1">FplautiiLFYP42</strain>
    </source>
</reference>
<accession>A0A6N3FBJ4</accession>
<gene>
    <name evidence="1" type="ORF">FPLFYP42_02517</name>
</gene>
<sequence>MAKGEKLPVVMASQVGQPSGVAGLDESGKVPHAQLPAMGYILTTEKGQPGGVATLGPDGKVPAGQLPAMNYDPAGSAAAVQKALTAHTGNKDNPHAVTAEQVGASRAVKGTYPIAAGQVIQAGDAVDVVEGQVQKSATPVANVETVFDNVATLGTSVLRLSDNLNVVCYLYQNGSTHWPCVHLVDDTGKVVGQTNRQVIENVHASNIMAARLSDTQFVVGYIENYTIKVNIGTANGSSITFGSSTVLESGGVTCISIVAISTNRVLITRNFGGSNEIRAGVYSVTGNKIENIGASIALPGITRADNISTTLLSNNSGGNNRVCVCFCDGADGSKGKAAIITVDSSNAVTWGNVVTFEGSQTLTPDVCVSGSDAIVFFRTTYTSSTVANQHVRLLKVSNNVISLPNEKKTIWNRGSGNAENPISISQVGEKYVCLIPPGNSTYRSPAIVVSRNADTLEPGETFQFSKSIAKALSACAISDNNLIVAYADAGNLNYGTVTTLTVYGNQIAGGLVDGSQDAIALQGGTAEQSIEVIYSGTVAADWVTDGQVISSPGVYGAGVLDGVLQVWSKDRPDNVVTGTYIGDGAPSQTIQLGFTPKAVLVCQNGILSRGYQNHYAEGLALDGYPAAASNSNVVSVVEGGFQVFDGTSANHNGRTNVASQKYYYLTWK</sequence>
<organism evidence="1">
    <name type="scientific">Flavonifractor plautii</name>
    <name type="common">Fusobacterium plautii</name>
    <dbReference type="NCBI Taxonomy" id="292800"/>
    <lineage>
        <taxon>Bacteria</taxon>
        <taxon>Bacillati</taxon>
        <taxon>Bacillota</taxon>
        <taxon>Clostridia</taxon>
        <taxon>Eubacteriales</taxon>
        <taxon>Oscillospiraceae</taxon>
        <taxon>Flavonifractor</taxon>
    </lineage>
</organism>
<dbReference type="AlphaFoldDB" id="A0A6N3FBJ4"/>
<evidence type="ECO:0000313" key="1">
    <source>
        <dbReference type="EMBL" id="VYU49438.1"/>
    </source>
</evidence>